<dbReference type="GO" id="GO:0009383">
    <property type="term" value="F:rRNA (cytosine-C5-)-methyltransferase activity"/>
    <property type="evidence" value="ECO:0007669"/>
    <property type="project" value="TreeGrafter"/>
</dbReference>
<keyword evidence="3 6" id="KW-0808">Transferase</keyword>
<dbReference type="PANTHER" id="PTHR22807:SF30">
    <property type="entry name" value="28S RRNA (CYTOSINE(4447)-C(5))-METHYLTRANSFERASE-RELATED"/>
    <property type="match status" value="1"/>
</dbReference>
<dbReference type="GO" id="GO:0000470">
    <property type="term" value="P:maturation of LSU-rRNA"/>
    <property type="evidence" value="ECO:0007669"/>
    <property type="project" value="TreeGrafter"/>
</dbReference>
<dbReference type="AlphaFoldDB" id="M1KL86"/>
<dbReference type="GO" id="GO:0005730">
    <property type="term" value="C:nucleolus"/>
    <property type="evidence" value="ECO:0007669"/>
    <property type="project" value="TreeGrafter"/>
</dbReference>
<evidence type="ECO:0000256" key="2">
    <source>
        <dbReference type="ARBA" id="ARBA00022603"/>
    </source>
</evidence>
<reference evidence="8" key="1">
    <citation type="journal article" date="2013" name="Eukaryot. Cell">
        <title>Extremely Reduced Levels of Heterozygosity in the Vertebrate Pathogen Encephalitozoon cuniculi.</title>
        <authorList>
            <person name="Selman M."/>
            <person name="Sak B."/>
            <person name="Kvac M."/>
            <person name="Farinelli L."/>
            <person name="Weiss L.M."/>
            <person name="Corradi N."/>
        </authorList>
    </citation>
    <scope>NUCLEOTIDE SEQUENCE</scope>
</reference>
<evidence type="ECO:0000313" key="8">
    <source>
        <dbReference type="EMBL" id="AGE96046.1"/>
    </source>
</evidence>
<dbReference type="InterPro" id="IPR023267">
    <property type="entry name" value="RCMT"/>
</dbReference>
<dbReference type="GO" id="GO:0003723">
    <property type="term" value="F:RNA binding"/>
    <property type="evidence" value="ECO:0007669"/>
    <property type="project" value="UniProtKB-UniRule"/>
</dbReference>
<evidence type="ECO:0000259" key="7">
    <source>
        <dbReference type="PROSITE" id="PS51686"/>
    </source>
</evidence>
<feature type="binding site" evidence="6">
    <location>
        <begin position="179"/>
        <end position="185"/>
    </location>
    <ligand>
        <name>S-adenosyl-L-methionine</name>
        <dbReference type="ChEBI" id="CHEBI:59789"/>
    </ligand>
</feature>
<dbReference type="Pfam" id="PF22458">
    <property type="entry name" value="RsmF-B_ferredox"/>
    <property type="match status" value="1"/>
</dbReference>
<dbReference type="CDD" id="cd02440">
    <property type="entry name" value="AdoMet_MTases"/>
    <property type="match status" value="1"/>
</dbReference>
<proteinExistence type="inferred from homology"/>
<keyword evidence="4 6" id="KW-0949">S-adenosyl-L-methionine</keyword>
<keyword evidence="5 6" id="KW-0694">RNA-binding</keyword>
<protein>
    <submittedName>
        <fullName evidence="8">Nucleolar protein</fullName>
    </submittedName>
</protein>
<feature type="binding site" evidence="6">
    <location>
        <position position="203"/>
    </location>
    <ligand>
        <name>S-adenosyl-L-methionine</name>
        <dbReference type="ChEBI" id="CHEBI:59789"/>
    </ligand>
</feature>
<evidence type="ECO:0000256" key="6">
    <source>
        <dbReference type="PROSITE-ProRule" id="PRU01023"/>
    </source>
</evidence>
<feature type="domain" description="SAM-dependent MTase RsmB/NOP-type" evidence="7">
    <location>
        <begin position="88"/>
        <end position="369"/>
    </location>
</feature>
<comment type="caution">
    <text evidence="6">Lacks conserved residue(s) required for the propagation of feature annotation.</text>
</comment>
<evidence type="ECO:0000256" key="3">
    <source>
        <dbReference type="ARBA" id="ARBA00022679"/>
    </source>
</evidence>
<dbReference type="GO" id="GO:0070475">
    <property type="term" value="P:rRNA base methylation"/>
    <property type="evidence" value="ECO:0007669"/>
    <property type="project" value="TreeGrafter"/>
</dbReference>
<dbReference type="SUPFAM" id="SSF53335">
    <property type="entry name" value="S-adenosyl-L-methionine-dependent methyltransferases"/>
    <property type="match status" value="1"/>
</dbReference>
<sequence>MTSVGSLRRLQQGTLEAPGKRLCSVRRQGFCSRSSWSTGRLQGLNSLDPTGSSWTIFCRKNCPLMETYNEYLLEKICEIFPRKEVEAFIEESEKQRPMTIRINTLLKGRKDVLKLLSGRGVDLDALSWTDSGCVVFKSSVPIGATPEYLAGYYCLQGAASMLPVLNMDLKEGLTVVDLCAAPGGKTTHIAALMENTGVIYANDVNEERIAGLKSNIQRMGVRNCIVMNMDGRKVNVGRVDRVLLDAPCSGTGVISKDPSVKTSRTRSEIDRMVTLQKELILHGFGMLKPGGILMYSTCSVLVKENEEVVNYLLSKCPSAKIAECEIDIGKDGFMSFKGKNYNGSLKMARRIYPHVHNMDGFFYAKILKKY</sequence>
<dbReference type="Gene3D" id="3.40.50.150">
    <property type="entry name" value="Vaccinia Virus protein VP39"/>
    <property type="match status" value="1"/>
</dbReference>
<accession>M1KL86</accession>
<dbReference type="VEuPathDB" id="MicrosporidiaDB:M970_010920"/>
<evidence type="ECO:0000256" key="5">
    <source>
        <dbReference type="ARBA" id="ARBA00022884"/>
    </source>
</evidence>
<dbReference type="InterPro" id="IPR054728">
    <property type="entry name" value="RsmB-like_ferredoxin"/>
</dbReference>
<dbReference type="VEuPathDB" id="MicrosporidiaDB:AEWR_010920"/>
<feature type="active site" description="Nucleophile" evidence="6">
    <location>
        <position position="298"/>
    </location>
</feature>
<name>M1KL86_ENCCN</name>
<organism evidence="8">
    <name type="scientific">Encephalitozoon cuniculi</name>
    <name type="common">Microsporidian parasite</name>
    <dbReference type="NCBI Taxonomy" id="6035"/>
    <lineage>
        <taxon>Eukaryota</taxon>
        <taxon>Fungi</taxon>
        <taxon>Fungi incertae sedis</taxon>
        <taxon>Microsporidia</taxon>
        <taxon>Unikaryonidae</taxon>
        <taxon>Encephalitozoon</taxon>
    </lineage>
</organism>
<gene>
    <name evidence="8" type="ORF">ECU01_1080</name>
</gene>
<dbReference type="PANTHER" id="PTHR22807">
    <property type="entry name" value="NOP2 YEAST -RELATED NOL1/NOP2/FMU SUN DOMAIN-CONTAINING"/>
    <property type="match status" value="1"/>
</dbReference>
<dbReference type="NCBIfam" id="TIGR00446">
    <property type="entry name" value="nop2p"/>
    <property type="match status" value="1"/>
</dbReference>
<evidence type="ECO:0000256" key="1">
    <source>
        <dbReference type="ARBA" id="ARBA00007494"/>
    </source>
</evidence>
<dbReference type="InterPro" id="IPR018314">
    <property type="entry name" value="RsmB/NOL1/NOP2-like_CS"/>
</dbReference>
<dbReference type="InterPro" id="IPR049560">
    <property type="entry name" value="MeTrfase_RsmB-F_NOP2_cat"/>
</dbReference>
<dbReference type="PROSITE" id="PS01153">
    <property type="entry name" value="NOL1_NOP2_SUN"/>
    <property type="match status" value="1"/>
</dbReference>
<dbReference type="Pfam" id="PF01189">
    <property type="entry name" value="Methyltr_RsmB-F"/>
    <property type="match status" value="1"/>
</dbReference>
<dbReference type="Gene3D" id="3.30.70.1170">
    <property type="entry name" value="Sun protein, domain 3"/>
    <property type="match status" value="1"/>
</dbReference>
<dbReference type="InterPro" id="IPR011023">
    <property type="entry name" value="Nop2p"/>
</dbReference>
<dbReference type="InterPro" id="IPR029063">
    <property type="entry name" value="SAM-dependent_MTases_sf"/>
</dbReference>
<dbReference type="EMBL" id="KC513612">
    <property type="protein sequence ID" value="AGE96046.1"/>
    <property type="molecule type" value="Genomic_DNA"/>
</dbReference>
<feature type="binding site" evidence="6">
    <location>
        <position position="245"/>
    </location>
    <ligand>
        <name>S-adenosyl-L-methionine</name>
        <dbReference type="ChEBI" id="CHEBI:59789"/>
    </ligand>
</feature>
<dbReference type="VEuPathDB" id="MicrosporidiaDB:AEWQ_010890"/>
<dbReference type="VEuPathDB" id="MicrosporidiaDB:ECU01_1080"/>
<evidence type="ECO:0000256" key="4">
    <source>
        <dbReference type="ARBA" id="ARBA00022691"/>
    </source>
</evidence>
<comment type="similarity">
    <text evidence="1 6">Belongs to the class I-like SAM-binding methyltransferase superfamily. RsmB/NOP family.</text>
</comment>
<dbReference type="PRINTS" id="PR02008">
    <property type="entry name" value="RCMTFAMILY"/>
</dbReference>
<keyword evidence="2 6" id="KW-0489">Methyltransferase</keyword>
<dbReference type="InterPro" id="IPR001678">
    <property type="entry name" value="MeTrfase_RsmB-F_NOP2_dom"/>
</dbReference>
<dbReference type="VEuPathDB" id="MicrosporidiaDB:AEWD_010920"/>
<dbReference type="PROSITE" id="PS51686">
    <property type="entry name" value="SAM_MT_RSMB_NOP"/>
    <property type="match status" value="1"/>
</dbReference>